<feature type="transmembrane region" description="Helical" evidence="5">
    <location>
        <begin position="175"/>
        <end position="193"/>
    </location>
</feature>
<dbReference type="Pfam" id="PF11710">
    <property type="entry name" value="Git3"/>
    <property type="match status" value="1"/>
</dbReference>
<evidence type="ECO:0000256" key="5">
    <source>
        <dbReference type="SAM" id="Phobius"/>
    </source>
</evidence>
<evidence type="ECO:0000256" key="4">
    <source>
        <dbReference type="ARBA" id="ARBA00023136"/>
    </source>
</evidence>
<dbReference type="STRING" id="683960.A0A1E3NYZ6"/>
<dbReference type="OrthoDB" id="5368598at2759"/>
<dbReference type="GeneID" id="30197779"/>
<dbReference type="AlphaFoldDB" id="A0A1E3NYZ6"/>
<evidence type="ECO:0000256" key="3">
    <source>
        <dbReference type="ARBA" id="ARBA00022989"/>
    </source>
</evidence>
<dbReference type="Gene3D" id="1.20.1070.10">
    <property type="entry name" value="Rhodopsin 7-helix transmembrane proteins"/>
    <property type="match status" value="1"/>
</dbReference>
<name>A0A1E3NYZ6_WICAA</name>
<feature type="transmembrane region" description="Helical" evidence="5">
    <location>
        <begin position="88"/>
        <end position="113"/>
    </location>
</feature>
<gene>
    <name evidence="7" type="ORF">WICANDRAFT_12462</name>
</gene>
<keyword evidence="8" id="KW-1185">Reference proteome</keyword>
<feature type="domain" description="G-protein coupled receptors family 1 profile" evidence="6">
    <location>
        <begin position="8"/>
        <end position="290"/>
    </location>
</feature>
<dbReference type="InterPro" id="IPR023041">
    <property type="entry name" value="Glucose_rcpt_Git3-like_N"/>
</dbReference>
<sequence length="303" mass="35082">ETFTHNQLNALRIITITTSSISILSCLITFYTYLAIHPSRKKFRHQLIIFLIIFDFLKALAILLYPILSLIKNTKQIGPRTINFLGFFTAFATEGGDLVILSFAIHTLLTIFYPTQTGGLYIIRYYIYVLSIVGPAILASLAFINNVGYVELDIWCYLPERPIWYRIALSWGPRYGIMLAILIIYCTIYFYIISQLKKLENIQTSASGNGNNNDFNINLQIGNEEKLKLRYKVMARQIKIIFLYPIAYFFLWMFPLVSNSLRLQLKSNYGIAVLVSFMQPFNGTVDTLVYLYREKPWNLTYSK</sequence>
<dbReference type="RefSeq" id="XP_019037471.1">
    <property type="nucleotide sequence ID" value="XM_019180533.1"/>
</dbReference>
<dbReference type="PANTHER" id="PTHR23112">
    <property type="entry name" value="G PROTEIN-COUPLED RECEPTOR 157-RELATED"/>
    <property type="match status" value="1"/>
</dbReference>
<dbReference type="InterPro" id="IPR017452">
    <property type="entry name" value="GPCR_Rhodpsn_7TM"/>
</dbReference>
<comment type="subcellular location">
    <subcellularLocation>
        <location evidence="1">Membrane</location>
        <topology evidence="1">Multi-pass membrane protein</topology>
    </subcellularLocation>
</comment>
<feature type="transmembrane region" description="Helical" evidence="5">
    <location>
        <begin position="48"/>
        <end position="68"/>
    </location>
</feature>
<feature type="non-terminal residue" evidence="7">
    <location>
        <position position="303"/>
    </location>
</feature>
<accession>A0A1E3NYZ6</accession>
<dbReference type="Proteomes" id="UP000094112">
    <property type="component" value="Unassembled WGS sequence"/>
</dbReference>
<dbReference type="InterPro" id="IPR022596">
    <property type="entry name" value="GPR1/2/3_C"/>
</dbReference>
<dbReference type="EMBL" id="KV454212">
    <property type="protein sequence ID" value="ODQ58264.1"/>
    <property type="molecule type" value="Genomic_DNA"/>
</dbReference>
<proteinExistence type="predicted"/>
<feature type="transmembrane region" description="Helical" evidence="5">
    <location>
        <begin position="125"/>
        <end position="144"/>
    </location>
</feature>
<keyword evidence="3 5" id="KW-1133">Transmembrane helix</keyword>
<evidence type="ECO:0000259" key="6">
    <source>
        <dbReference type="PROSITE" id="PS50262"/>
    </source>
</evidence>
<organism evidence="7 8">
    <name type="scientific">Wickerhamomyces anomalus (strain ATCC 58044 / CBS 1984 / NCYC 433 / NRRL Y-366-8)</name>
    <name type="common">Yeast</name>
    <name type="synonym">Hansenula anomala</name>
    <dbReference type="NCBI Taxonomy" id="683960"/>
    <lineage>
        <taxon>Eukaryota</taxon>
        <taxon>Fungi</taxon>
        <taxon>Dikarya</taxon>
        <taxon>Ascomycota</taxon>
        <taxon>Saccharomycotina</taxon>
        <taxon>Saccharomycetes</taxon>
        <taxon>Phaffomycetales</taxon>
        <taxon>Wickerhamomycetaceae</taxon>
        <taxon>Wickerhamomyces</taxon>
    </lineage>
</organism>
<dbReference type="GO" id="GO:0005886">
    <property type="term" value="C:plasma membrane"/>
    <property type="evidence" value="ECO:0007669"/>
    <property type="project" value="TreeGrafter"/>
</dbReference>
<evidence type="ECO:0000313" key="8">
    <source>
        <dbReference type="Proteomes" id="UP000094112"/>
    </source>
</evidence>
<reference evidence="7 8" key="1">
    <citation type="journal article" date="2016" name="Proc. Natl. Acad. Sci. U.S.A.">
        <title>Comparative genomics of biotechnologically important yeasts.</title>
        <authorList>
            <person name="Riley R."/>
            <person name="Haridas S."/>
            <person name="Wolfe K.H."/>
            <person name="Lopes M.R."/>
            <person name="Hittinger C.T."/>
            <person name="Goeker M."/>
            <person name="Salamov A.A."/>
            <person name="Wisecaver J.H."/>
            <person name="Long T.M."/>
            <person name="Calvey C.H."/>
            <person name="Aerts A.L."/>
            <person name="Barry K.W."/>
            <person name="Choi C."/>
            <person name="Clum A."/>
            <person name="Coughlan A.Y."/>
            <person name="Deshpande S."/>
            <person name="Douglass A.P."/>
            <person name="Hanson S.J."/>
            <person name="Klenk H.-P."/>
            <person name="LaButti K.M."/>
            <person name="Lapidus A."/>
            <person name="Lindquist E.A."/>
            <person name="Lipzen A.M."/>
            <person name="Meier-Kolthoff J.P."/>
            <person name="Ohm R.A."/>
            <person name="Otillar R.P."/>
            <person name="Pangilinan J.L."/>
            <person name="Peng Y."/>
            <person name="Rokas A."/>
            <person name="Rosa C.A."/>
            <person name="Scheuner C."/>
            <person name="Sibirny A.A."/>
            <person name="Slot J.C."/>
            <person name="Stielow J.B."/>
            <person name="Sun H."/>
            <person name="Kurtzman C.P."/>
            <person name="Blackwell M."/>
            <person name="Grigoriev I.V."/>
            <person name="Jeffries T.W."/>
        </authorList>
    </citation>
    <scope>NUCLEOTIDE SEQUENCE [LARGE SCALE GENOMIC DNA]</scope>
    <source>
        <strain evidence="8">ATCC 58044 / CBS 1984 / NCYC 433 / NRRL Y-366-8</strain>
    </source>
</reference>
<dbReference type="GO" id="GO:0007189">
    <property type="term" value="P:adenylate cyclase-activating G protein-coupled receptor signaling pathway"/>
    <property type="evidence" value="ECO:0007669"/>
    <property type="project" value="TreeGrafter"/>
</dbReference>
<dbReference type="SUPFAM" id="SSF81321">
    <property type="entry name" value="Family A G protein-coupled receptor-like"/>
    <property type="match status" value="1"/>
</dbReference>
<dbReference type="PROSITE" id="PS50262">
    <property type="entry name" value="G_PROTEIN_RECEP_F1_2"/>
    <property type="match status" value="1"/>
</dbReference>
<feature type="transmembrane region" description="Helical" evidence="5">
    <location>
        <begin position="238"/>
        <end position="257"/>
    </location>
</feature>
<keyword evidence="2 5" id="KW-0812">Transmembrane</keyword>
<feature type="non-terminal residue" evidence="7">
    <location>
        <position position="1"/>
    </location>
</feature>
<evidence type="ECO:0000256" key="1">
    <source>
        <dbReference type="ARBA" id="ARBA00004141"/>
    </source>
</evidence>
<feature type="transmembrane region" description="Helical" evidence="5">
    <location>
        <begin position="13"/>
        <end position="36"/>
    </location>
</feature>
<evidence type="ECO:0000313" key="7">
    <source>
        <dbReference type="EMBL" id="ODQ58264.1"/>
    </source>
</evidence>
<dbReference type="PANTHER" id="PTHR23112:SF37">
    <property type="entry name" value="G PROTEIN-COUPLED RECEPTOR GPR1"/>
    <property type="match status" value="1"/>
</dbReference>
<evidence type="ECO:0000256" key="2">
    <source>
        <dbReference type="ARBA" id="ARBA00022692"/>
    </source>
</evidence>
<feature type="transmembrane region" description="Helical" evidence="5">
    <location>
        <begin position="269"/>
        <end position="292"/>
    </location>
</feature>
<dbReference type="Pfam" id="PF11970">
    <property type="entry name" value="GPR_Gpa2_C"/>
    <property type="match status" value="1"/>
</dbReference>
<protein>
    <recommendedName>
        <fullName evidence="6">G-protein coupled receptors family 1 profile domain-containing protein</fullName>
    </recommendedName>
</protein>
<keyword evidence="4 5" id="KW-0472">Membrane</keyword>
<dbReference type="GO" id="GO:0004930">
    <property type="term" value="F:G protein-coupled receptor activity"/>
    <property type="evidence" value="ECO:0007669"/>
    <property type="project" value="TreeGrafter"/>
</dbReference>